<dbReference type="AlphaFoldDB" id="A0A098S5A6"/>
<dbReference type="InterPro" id="IPR045582">
    <property type="entry name" value="Trehalase-like_N"/>
</dbReference>
<dbReference type="InterPro" id="IPR008928">
    <property type="entry name" value="6-hairpin_glycosidase_sf"/>
</dbReference>
<dbReference type="GO" id="GO:0005975">
    <property type="term" value="P:carbohydrate metabolic process"/>
    <property type="evidence" value="ECO:0007669"/>
    <property type="project" value="InterPro"/>
</dbReference>
<reference evidence="3 4" key="1">
    <citation type="journal article" date="2014" name="Int. J. Syst. Evol. Microbiol.">
        <title>Phaeodactylibacter xiamenensis gen. nov., sp. nov., a member of the family Saprospiraceae isolated from the marine alga Phaeodactylum tricornutum.</title>
        <authorList>
            <person name="Chen Z.Jr."/>
            <person name="Lei X."/>
            <person name="Lai Q."/>
            <person name="Li Y."/>
            <person name="Zhang B."/>
            <person name="Zhang J."/>
            <person name="Zhang H."/>
            <person name="Yang L."/>
            <person name="Zheng W."/>
            <person name="Tian Y."/>
            <person name="Yu Z."/>
            <person name="Xu H.Jr."/>
            <person name="Zheng T."/>
        </authorList>
    </citation>
    <scope>NUCLEOTIDE SEQUENCE [LARGE SCALE GENOMIC DNA]</scope>
    <source>
        <strain evidence="3 4">KD52</strain>
    </source>
</reference>
<dbReference type="Pfam" id="PF00723">
    <property type="entry name" value="Glyco_hydro_15"/>
    <property type="match status" value="1"/>
</dbReference>
<gene>
    <name evidence="3" type="ORF">IX84_15185</name>
</gene>
<name>A0A098S5A6_9BACT</name>
<dbReference type="STRING" id="1524460.IX84_15185"/>
<dbReference type="RefSeq" id="WP_044222097.1">
    <property type="nucleotide sequence ID" value="NZ_JBKAGJ010000034.1"/>
</dbReference>
<protein>
    <submittedName>
        <fullName evidence="3">Glucoamylase</fullName>
    </submittedName>
</protein>
<feature type="domain" description="GH15-like" evidence="1">
    <location>
        <begin position="236"/>
        <end position="599"/>
    </location>
</feature>
<dbReference type="EMBL" id="JPOS01000035">
    <property type="protein sequence ID" value="KGE87544.1"/>
    <property type="molecule type" value="Genomic_DNA"/>
</dbReference>
<sequence length="611" mass="70400">MDSTQQKRNPAYLPIADYGVIGNLHTVALVSREGSIDYLPFTRFDSPTLFAALLDKEKGGSFQICPADDNIRIKQLYLPDTAILLTRFLSETGMAELTDYMPVKNKEEGCALVRTLHCIRGKLTFNLKCAPRFDYGREAPAIEQESTTSVLLSNPVCQLSVRLRSNTAMEVREDGVYTTFELQEGEQATFVMEAVEDRDAVSRPVRFFQEELLQQTMTFWEEWVNQTTYKGRWQSTIRRSAITLKLLTSYRYGSTVAAATFGLPEEIGGERNWDYRYTWVRDSAFSMYAFLRLGFRDEAQAFINWIIDRCKELDHAGNLRLVYRVDGTDSLEEESLEHLEGYRGSQPVRIGNAAATQYQLDIFGELIDTVYLYNRYDNSITFEFWQELREIIDYVSDNWQREGHGIWEVRSGEQEFLHSKLMCWVALDRGIRIARDRSFPAPKEKWRKVRNEIYEDIYYNFWNEDKQAFTQARGSDVIDASALLIPIVRLLSPYEKRWQSTLKAIEEELSADTLIYRYRTTAGAKDGLEGEEGTFSLCSFWYIENLAKAGQVTKARLYFEKMLGYANHLGLFSEMIALNGEQVGNFPQAFTHLALISAALQLDYMLDNGVQ</sequence>
<dbReference type="PANTHER" id="PTHR31616:SF0">
    <property type="entry name" value="GLUCAN 1,4-ALPHA-GLUCOSIDASE"/>
    <property type="match status" value="1"/>
</dbReference>
<organism evidence="3 4">
    <name type="scientific">Phaeodactylibacter xiamenensis</name>
    <dbReference type="NCBI Taxonomy" id="1524460"/>
    <lineage>
        <taxon>Bacteria</taxon>
        <taxon>Pseudomonadati</taxon>
        <taxon>Bacteroidota</taxon>
        <taxon>Saprospiria</taxon>
        <taxon>Saprospirales</taxon>
        <taxon>Haliscomenobacteraceae</taxon>
        <taxon>Phaeodactylibacter</taxon>
    </lineage>
</organism>
<dbReference type="PANTHER" id="PTHR31616">
    <property type="entry name" value="TREHALASE"/>
    <property type="match status" value="1"/>
</dbReference>
<dbReference type="SUPFAM" id="SSF48208">
    <property type="entry name" value="Six-hairpin glycosidases"/>
    <property type="match status" value="1"/>
</dbReference>
<dbReference type="OrthoDB" id="3902805at2"/>
<comment type="caution">
    <text evidence="3">The sequence shown here is derived from an EMBL/GenBank/DDBJ whole genome shotgun (WGS) entry which is preliminary data.</text>
</comment>
<evidence type="ECO:0000313" key="3">
    <source>
        <dbReference type="EMBL" id="KGE87544.1"/>
    </source>
</evidence>
<feature type="domain" description="Trehalase-like N-terminal" evidence="2">
    <location>
        <begin position="14"/>
        <end position="148"/>
    </location>
</feature>
<dbReference type="Gene3D" id="1.50.10.10">
    <property type="match status" value="1"/>
</dbReference>
<dbReference type="GO" id="GO:0004553">
    <property type="term" value="F:hydrolase activity, hydrolyzing O-glycosyl compounds"/>
    <property type="evidence" value="ECO:0007669"/>
    <property type="project" value="TreeGrafter"/>
</dbReference>
<keyword evidence="4" id="KW-1185">Reference proteome</keyword>
<dbReference type="InterPro" id="IPR012341">
    <property type="entry name" value="6hp_glycosidase-like_sf"/>
</dbReference>
<evidence type="ECO:0000313" key="4">
    <source>
        <dbReference type="Proteomes" id="UP000029736"/>
    </source>
</evidence>
<evidence type="ECO:0000259" key="2">
    <source>
        <dbReference type="Pfam" id="PF19291"/>
    </source>
</evidence>
<dbReference type="Pfam" id="PF19291">
    <property type="entry name" value="TREH_N"/>
    <property type="match status" value="1"/>
</dbReference>
<dbReference type="InterPro" id="IPR011613">
    <property type="entry name" value="GH15-like"/>
</dbReference>
<evidence type="ECO:0000259" key="1">
    <source>
        <dbReference type="Pfam" id="PF00723"/>
    </source>
</evidence>
<proteinExistence type="predicted"/>
<dbReference type="Proteomes" id="UP000029736">
    <property type="component" value="Unassembled WGS sequence"/>
</dbReference>
<accession>A0A098S5A6</accession>